<evidence type="ECO:0000313" key="1">
    <source>
        <dbReference type="EMBL" id="GGL01681.1"/>
    </source>
</evidence>
<organism evidence="1 2">
    <name type="scientific">Nocardia jinanensis</name>
    <dbReference type="NCBI Taxonomy" id="382504"/>
    <lineage>
        <taxon>Bacteria</taxon>
        <taxon>Bacillati</taxon>
        <taxon>Actinomycetota</taxon>
        <taxon>Actinomycetes</taxon>
        <taxon>Mycobacteriales</taxon>
        <taxon>Nocardiaceae</taxon>
        <taxon>Nocardia</taxon>
    </lineage>
</organism>
<gene>
    <name evidence="1" type="ORF">GCM10011588_15490</name>
</gene>
<dbReference type="Proteomes" id="UP000638263">
    <property type="component" value="Unassembled WGS sequence"/>
</dbReference>
<dbReference type="AlphaFoldDB" id="A0A917RCT3"/>
<keyword evidence="2" id="KW-1185">Reference proteome</keyword>
<accession>A0A917RCT3</accession>
<reference evidence="1" key="1">
    <citation type="journal article" date="2014" name="Int. J. Syst. Evol. Microbiol.">
        <title>Complete genome sequence of Corynebacterium casei LMG S-19264T (=DSM 44701T), isolated from a smear-ripened cheese.</title>
        <authorList>
            <consortium name="US DOE Joint Genome Institute (JGI-PGF)"/>
            <person name="Walter F."/>
            <person name="Albersmeier A."/>
            <person name="Kalinowski J."/>
            <person name="Ruckert C."/>
        </authorList>
    </citation>
    <scope>NUCLEOTIDE SEQUENCE</scope>
    <source>
        <strain evidence="1">CGMCC 4.3508</strain>
    </source>
</reference>
<dbReference type="EMBL" id="BMMH01000002">
    <property type="protein sequence ID" value="GGL01681.1"/>
    <property type="molecule type" value="Genomic_DNA"/>
</dbReference>
<protein>
    <submittedName>
        <fullName evidence="1">Uncharacterized protein</fullName>
    </submittedName>
</protein>
<reference evidence="1" key="2">
    <citation type="submission" date="2020-09" db="EMBL/GenBank/DDBJ databases">
        <authorList>
            <person name="Sun Q."/>
            <person name="Zhou Y."/>
        </authorList>
    </citation>
    <scope>NUCLEOTIDE SEQUENCE</scope>
    <source>
        <strain evidence="1">CGMCC 4.3508</strain>
    </source>
</reference>
<comment type="caution">
    <text evidence="1">The sequence shown here is derived from an EMBL/GenBank/DDBJ whole genome shotgun (WGS) entry which is preliminary data.</text>
</comment>
<evidence type="ECO:0000313" key="2">
    <source>
        <dbReference type="Proteomes" id="UP000638263"/>
    </source>
</evidence>
<proteinExistence type="predicted"/>
<sequence length="81" mass="8903">MAAISGSGVDEIVDEYRTRVPDLVRRETGAGRSCIRIEEITDESGEVVVENTDRNRGGGEPRVAGDEYRSHCHAGRLLKCE</sequence>
<name>A0A917RCT3_9NOCA</name>